<dbReference type="EMBL" id="AFBI03000024">
    <property type="protein sequence ID" value="EJW04095.1"/>
    <property type="molecule type" value="Genomic_DNA"/>
</dbReference>
<gene>
    <name evidence="2" type="ORF">EDEG_01617</name>
</gene>
<dbReference type="AlphaFoldDB" id="J9DNI9"/>
<sequence length="687" mass="81334">MKSSKCKTSQKMFDNIRLKKINNDYLFICQSKAKKLYRRKRKFIICNNTMINVVRHIFSLLLLQQAFSSNHQQKNKRNCESMNICLKNSYTSDYHSDSAYEESLKSAENLIIPNIQSHQIKSGENIKMDKKIEKTNAQENEFTHLFLEKTHKKNSEFFSKSKKIIDNCQKKDKLKKTKNDANLKNTEDAEHNFLKDSCLPWYLKPKFLKRFDDQVGNPGKMLSTKNKRNKSDPNFDINRQVGQEKLDRVRKIVKNYTSKDFDVVEKHYLLILHEIQSNAFIQYKNSITMNAAHDRLDIISKNMLFFFEDYGKIQADIQKEYEIPTNKIARIQEKELKPEIEHLYNIDMHSYYLKNSSKKAYIFLDEISIESIIRDIMETSNDPFARLSQLSKLQNLIYESHQYFNSVNTLHGDLKKEVKRNCYMIKKMLSYVSKSSSFWVEIMDTIALETECDEFLCDIKEKHNTLSLEDLIDLKEEMIGFVDEIQNVTLFFWEKFFSCVDMKVGCFSSFIDFLIVNRYAKKYNYGNLTFSPHYYVFSTPIENISGCFIFYGYEEIVPIKLFRFFDLLIFDISILINNEKRIDFGILNDEISFNTKDLYHKRNLARIRIARIFKHALKDGFRNHNIKNYLNKKIEVDEIPTILSTNSHCNEDVYSYALTNLQIVVHIFFPKIDNLDINEIKIFIGFP</sequence>
<dbReference type="VEuPathDB" id="MicrosporidiaDB:EDEG_01617"/>
<evidence type="ECO:0000313" key="2">
    <source>
        <dbReference type="EMBL" id="EJW04095.1"/>
    </source>
</evidence>
<keyword evidence="3" id="KW-1185">Reference proteome</keyword>
<proteinExistence type="predicted"/>
<name>J9DNI9_EDHAE</name>
<dbReference type="GO" id="GO:0005509">
    <property type="term" value="F:calcium ion binding"/>
    <property type="evidence" value="ECO:0007669"/>
    <property type="project" value="InterPro"/>
</dbReference>
<accession>J9DNI9</accession>
<dbReference type="Proteomes" id="UP000003163">
    <property type="component" value="Unassembled WGS sequence"/>
</dbReference>
<dbReference type="InterPro" id="IPR000294">
    <property type="entry name" value="GLA_domain"/>
</dbReference>
<comment type="caution">
    <text evidence="2">The sequence shown here is derived from an EMBL/GenBank/DDBJ whole genome shotgun (WGS) entry which is preliminary data.</text>
</comment>
<feature type="domain" description="Gla" evidence="1">
    <location>
        <begin position="435"/>
        <end position="498"/>
    </location>
</feature>
<evidence type="ECO:0000313" key="3">
    <source>
        <dbReference type="Proteomes" id="UP000003163"/>
    </source>
</evidence>
<reference evidence="2 3" key="1">
    <citation type="submission" date="2011-08" db="EMBL/GenBank/DDBJ databases">
        <authorList>
            <person name="Liu Z.J."/>
            <person name="Shi F.L."/>
            <person name="Lu J.Q."/>
            <person name="Li M."/>
            <person name="Wang Z.L."/>
        </authorList>
    </citation>
    <scope>NUCLEOTIDE SEQUENCE [LARGE SCALE GENOMIC DNA]</scope>
    <source>
        <strain evidence="2 3">USNM 41457</strain>
    </source>
</reference>
<dbReference type="HOGENOM" id="CLU_400623_0_0_1"/>
<protein>
    <recommendedName>
        <fullName evidence="1">Gla domain-containing protein</fullName>
    </recommendedName>
</protein>
<dbReference type="InParanoid" id="J9DNI9"/>
<organism evidence="2 3">
    <name type="scientific">Edhazardia aedis (strain USNM 41457)</name>
    <name type="common">Microsporidian parasite</name>
    <dbReference type="NCBI Taxonomy" id="1003232"/>
    <lineage>
        <taxon>Eukaryota</taxon>
        <taxon>Fungi</taxon>
        <taxon>Fungi incertae sedis</taxon>
        <taxon>Microsporidia</taxon>
        <taxon>Edhazardia</taxon>
    </lineage>
</organism>
<dbReference type="GO" id="GO:0005576">
    <property type="term" value="C:extracellular region"/>
    <property type="evidence" value="ECO:0007669"/>
    <property type="project" value="InterPro"/>
</dbReference>
<reference evidence="3" key="2">
    <citation type="submission" date="2015-07" db="EMBL/GenBank/DDBJ databases">
        <title>Contrasting host-pathogen interactions and genome evolution in two generalist and specialist microsporidian pathogens of mosquitoes.</title>
        <authorList>
            <consortium name="The Broad Institute Genomics Platform"/>
            <consortium name="The Broad Institute Genome Sequencing Center for Infectious Disease"/>
            <person name="Cuomo C.A."/>
            <person name="Sanscrainte N.D."/>
            <person name="Goldberg J.M."/>
            <person name="Heiman D."/>
            <person name="Young S."/>
            <person name="Zeng Q."/>
            <person name="Becnel J.J."/>
            <person name="Birren B.W."/>
        </authorList>
    </citation>
    <scope>NUCLEOTIDE SEQUENCE [LARGE SCALE GENOMIC DNA]</scope>
    <source>
        <strain evidence="3">USNM 41457</strain>
    </source>
</reference>
<evidence type="ECO:0000259" key="1">
    <source>
        <dbReference type="PROSITE" id="PS50998"/>
    </source>
</evidence>
<dbReference type="PROSITE" id="PS50998">
    <property type="entry name" value="GLA_2"/>
    <property type="match status" value="1"/>
</dbReference>